<dbReference type="Proteomes" id="UP001187343">
    <property type="component" value="Unassembled WGS sequence"/>
</dbReference>
<gene>
    <name evidence="1" type="ORF">Q8A67_020165</name>
</gene>
<keyword evidence="2" id="KW-1185">Reference proteome</keyword>
<dbReference type="EMBL" id="JAUYZG010000020">
    <property type="protein sequence ID" value="KAK2876069.1"/>
    <property type="molecule type" value="Genomic_DNA"/>
</dbReference>
<organism evidence="1 2">
    <name type="scientific">Cirrhinus molitorella</name>
    <name type="common">mud carp</name>
    <dbReference type="NCBI Taxonomy" id="172907"/>
    <lineage>
        <taxon>Eukaryota</taxon>
        <taxon>Metazoa</taxon>
        <taxon>Chordata</taxon>
        <taxon>Craniata</taxon>
        <taxon>Vertebrata</taxon>
        <taxon>Euteleostomi</taxon>
        <taxon>Actinopterygii</taxon>
        <taxon>Neopterygii</taxon>
        <taxon>Teleostei</taxon>
        <taxon>Ostariophysi</taxon>
        <taxon>Cypriniformes</taxon>
        <taxon>Cyprinidae</taxon>
        <taxon>Labeoninae</taxon>
        <taxon>Labeonini</taxon>
        <taxon>Cirrhinus</taxon>
    </lineage>
</organism>
<name>A0AA88P4T2_9TELE</name>
<comment type="caution">
    <text evidence="1">The sequence shown here is derived from an EMBL/GenBank/DDBJ whole genome shotgun (WGS) entry which is preliminary data.</text>
</comment>
<evidence type="ECO:0000313" key="1">
    <source>
        <dbReference type="EMBL" id="KAK2876069.1"/>
    </source>
</evidence>
<sequence length="202" mass="22530">MDLSVRSGSPLFSLVVLVSIEEAHFARGEDISSFSQPPVLMVTSLIDQSSVRFITEHQQKLLYTCFNTCLLFSSHLRVSPVPGGHRRLQGLIELLTGDVLDRVHLTPWSLKYITVQQGPPETMLSFILLMSWLKAEPRALGRLKSSPNGFDGTHTRRVCASFVFIQIEMDRLQLTCIHLPEPPAVLVSAAQLPRIALQIVSE</sequence>
<accession>A0AA88P4T2</accession>
<protein>
    <submittedName>
        <fullName evidence="1">Uncharacterized protein</fullName>
    </submittedName>
</protein>
<reference evidence="1" key="1">
    <citation type="submission" date="2023-08" db="EMBL/GenBank/DDBJ databases">
        <title>Chromosome-level Genome Assembly of mud carp (Cirrhinus molitorella).</title>
        <authorList>
            <person name="Liu H."/>
        </authorList>
    </citation>
    <scope>NUCLEOTIDE SEQUENCE</scope>
    <source>
        <strain evidence="1">Prfri</strain>
        <tissue evidence="1">Muscle</tissue>
    </source>
</reference>
<evidence type="ECO:0000313" key="2">
    <source>
        <dbReference type="Proteomes" id="UP001187343"/>
    </source>
</evidence>
<dbReference type="AlphaFoldDB" id="A0AA88P4T2"/>
<proteinExistence type="predicted"/>